<dbReference type="Gene3D" id="3.10.20.90">
    <property type="entry name" value="Phosphatidylinositol 3-kinase Catalytic Subunit, Chain A, domain 1"/>
    <property type="match status" value="1"/>
</dbReference>
<dbReference type="PROSITE" id="PS50053">
    <property type="entry name" value="UBIQUITIN_2"/>
    <property type="match status" value="1"/>
</dbReference>
<dbReference type="CDD" id="cd17039">
    <property type="entry name" value="Ubl_ubiquitin_like"/>
    <property type="match status" value="1"/>
</dbReference>
<dbReference type="EMBL" id="CAXITT010000318">
    <property type="protein sequence ID" value="CAL1538920.1"/>
    <property type="molecule type" value="Genomic_DNA"/>
</dbReference>
<gene>
    <name evidence="3" type="ORF">GSLYS_00012741001</name>
</gene>
<proteinExistence type="predicted"/>
<sequence>MERSLGAQERGRGTSILPISCLPHPKLPPPAASLPLPPNSTQNDKFQDEEESNCEKMSSSTSTYFDDDEGPREISGFVSLELILQHAHYGTASVFRVEFPLVSSIKLLKKDMEPRIKVKPEFQEWFYKGILLKDDDTMLSLKVKVDDKIVVKERTS</sequence>
<feature type="compositionally biased region" description="Pro residues" evidence="1">
    <location>
        <begin position="25"/>
        <end position="38"/>
    </location>
</feature>
<dbReference type="Pfam" id="PF00240">
    <property type="entry name" value="ubiquitin"/>
    <property type="match status" value="1"/>
</dbReference>
<evidence type="ECO:0000313" key="3">
    <source>
        <dbReference type="EMBL" id="CAL1538920.1"/>
    </source>
</evidence>
<evidence type="ECO:0000313" key="4">
    <source>
        <dbReference type="Proteomes" id="UP001497497"/>
    </source>
</evidence>
<dbReference type="Proteomes" id="UP001497497">
    <property type="component" value="Unassembled WGS sequence"/>
</dbReference>
<dbReference type="SUPFAM" id="SSF54236">
    <property type="entry name" value="Ubiquitin-like"/>
    <property type="match status" value="1"/>
</dbReference>
<organism evidence="3 4">
    <name type="scientific">Lymnaea stagnalis</name>
    <name type="common">Great pond snail</name>
    <name type="synonym">Helix stagnalis</name>
    <dbReference type="NCBI Taxonomy" id="6523"/>
    <lineage>
        <taxon>Eukaryota</taxon>
        <taxon>Metazoa</taxon>
        <taxon>Spiralia</taxon>
        <taxon>Lophotrochozoa</taxon>
        <taxon>Mollusca</taxon>
        <taxon>Gastropoda</taxon>
        <taxon>Heterobranchia</taxon>
        <taxon>Euthyneura</taxon>
        <taxon>Panpulmonata</taxon>
        <taxon>Hygrophila</taxon>
        <taxon>Lymnaeoidea</taxon>
        <taxon>Lymnaeidae</taxon>
        <taxon>Lymnaea</taxon>
    </lineage>
</organism>
<reference evidence="3 4" key="1">
    <citation type="submission" date="2024-04" db="EMBL/GenBank/DDBJ databases">
        <authorList>
            <consortium name="Genoscope - CEA"/>
            <person name="William W."/>
        </authorList>
    </citation>
    <scope>NUCLEOTIDE SEQUENCE [LARGE SCALE GENOMIC DNA]</scope>
</reference>
<feature type="compositionally biased region" description="Polar residues" evidence="1">
    <location>
        <begin position="55"/>
        <end position="64"/>
    </location>
</feature>
<evidence type="ECO:0000259" key="2">
    <source>
        <dbReference type="PROSITE" id="PS50053"/>
    </source>
</evidence>
<dbReference type="InterPro" id="IPR000626">
    <property type="entry name" value="Ubiquitin-like_dom"/>
</dbReference>
<dbReference type="AlphaFoldDB" id="A0AAV2I2P9"/>
<accession>A0AAV2I2P9</accession>
<comment type="caution">
    <text evidence="3">The sequence shown here is derived from an EMBL/GenBank/DDBJ whole genome shotgun (WGS) entry which is preliminary data.</text>
</comment>
<name>A0AAV2I2P9_LYMST</name>
<protein>
    <recommendedName>
        <fullName evidence="2">Ubiquitin-like domain-containing protein</fullName>
    </recommendedName>
</protein>
<keyword evidence="4" id="KW-1185">Reference proteome</keyword>
<evidence type="ECO:0000256" key="1">
    <source>
        <dbReference type="SAM" id="MobiDB-lite"/>
    </source>
</evidence>
<feature type="domain" description="Ubiquitin-like" evidence="2">
    <location>
        <begin position="80"/>
        <end position="156"/>
    </location>
</feature>
<dbReference type="InterPro" id="IPR029071">
    <property type="entry name" value="Ubiquitin-like_domsf"/>
</dbReference>
<feature type="region of interest" description="Disordered" evidence="1">
    <location>
        <begin position="1"/>
        <end position="68"/>
    </location>
</feature>